<feature type="transmembrane region" description="Helical" evidence="2">
    <location>
        <begin position="192"/>
        <end position="212"/>
    </location>
</feature>
<feature type="domain" description="DUF6533" evidence="3">
    <location>
        <begin position="7"/>
        <end position="37"/>
    </location>
</feature>
<keyword evidence="2" id="KW-1133">Transmembrane helix</keyword>
<evidence type="ECO:0000256" key="1">
    <source>
        <dbReference type="SAM" id="MobiDB-lite"/>
    </source>
</evidence>
<feature type="transmembrane region" description="Helical" evidence="2">
    <location>
        <begin position="166"/>
        <end position="186"/>
    </location>
</feature>
<dbReference type="EMBL" id="CCBP010000120">
    <property type="protein sequence ID" value="CDO73363.1"/>
    <property type="molecule type" value="Genomic_DNA"/>
</dbReference>
<gene>
    <name evidence="4" type="ORF">BN946_scf185008.g126</name>
</gene>
<feature type="region of interest" description="Disordered" evidence="1">
    <location>
        <begin position="249"/>
        <end position="270"/>
    </location>
</feature>
<dbReference type="HOGENOM" id="CLU_866377_0_0_1"/>
<name>A0A060SLR5_PYCCI</name>
<dbReference type="Proteomes" id="UP000029665">
    <property type="component" value="Unassembled WGS sequence"/>
</dbReference>
<dbReference type="InterPro" id="IPR045340">
    <property type="entry name" value="DUF6533"/>
</dbReference>
<dbReference type="AlphaFoldDB" id="A0A060SLR5"/>
<accession>A0A060SLR5</accession>
<organism evidence="4 5">
    <name type="scientific">Pycnoporus cinnabarinus</name>
    <name type="common">Cinnabar-red polypore</name>
    <name type="synonym">Trametes cinnabarina</name>
    <dbReference type="NCBI Taxonomy" id="5643"/>
    <lineage>
        <taxon>Eukaryota</taxon>
        <taxon>Fungi</taxon>
        <taxon>Dikarya</taxon>
        <taxon>Basidiomycota</taxon>
        <taxon>Agaricomycotina</taxon>
        <taxon>Agaricomycetes</taxon>
        <taxon>Polyporales</taxon>
        <taxon>Polyporaceae</taxon>
        <taxon>Trametes</taxon>
    </lineage>
</organism>
<keyword evidence="5" id="KW-1185">Reference proteome</keyword>
<feature type="transmembrane region" description="Helical" evidence="2">
    <location>
        <begin position="120"/>
        <end position="139"/>
    </location>
</feature>
<evidence type="ECO:0000313" key="4">
    <source>
        <dbReference type="EMBL" id="CDO73363.1"/>
    </source>
</evidence>
<dbReference type="OMA" id="CLNVRGY"/>
<evidence type="ECO:0000256" key="2">
    <source>
        <dbReference type="SAM" id="Phobius"/>
    </source>
</evidence>
<feature type="transmembrane region" description="Helical" evidence="2">
    <location>
        <begin position="27"/>
        <end position="48"/>
    </location>
</feature>
<dbReference type="OrthoDB" id="3349377at2759"/>
<sequence>MQFAFKVITLDQEINLIWRSQFSLGKVLFLVNRYYALCVVLFNNYALFNNNNLTDSLRLYALYFRDRRILALMLTVCLGAAASSAYVMGNTLSQISSVAVKLPHTGSTVCVPSGLPGNFFAFWIPMLVSESVLCGLALYRGFKSFMPESNVFQNGKRIIEILVRDSLFYFVIIFATYLVNAILFVTRPDSEVEIPIGFAVALSVVMSNRLCLNVRGYIRAELTSVSLTSLPPRPSGNAALVSLDGYQSSRIPHSSGHGEEEEEEWSDGLGGYGEYADVQERSFGSTGQKTVSVVHGGVLNEVEMRELRAMRAQSPKQLRTL</sequence>
<dbReference type="Pfam" id="PF20151">
    <property type="entry name" value="DUF6533"/>
    <property type="match status" value="1"/>
</dbReference>
<reference evidence="4" key="1">
    <citation type="submission" date="2014-01" db="EMBL/GenBank/DDBJ databases">
        <title>The genome of the white-rot fungus Pycnoporus cinnabarinus: a basidiomycete model with a versatile arsenal for lignocellulosic biomass breakdown.</title>
        <authorList>
            <person name="Levasseur A."/>
            <person name="Lomascolo A."/>
            <person name="Ruiz-Duenas F.J."/>
            <person name="Uzan E."/>
            <person name="Piumi F."/>
            <person name="Kues U."/>
            <person name="Ram A.F.J."/>
            <person name="Murat C."/>
            <person name="Haon M."/>
            <person name="Benoit I."/>
            <person name="Arfi Y."/>
            <person name="Chevret D."/>
            <person name="Drula E."/>
            <person name="Kwon M.J."/>
            <person name="Gouret P."/>
            <person name="Lesage-Meessen L."/>
            <person name="Lombard V."/>
            <person name="Mariette J."/>
            <person name="Noirot C."/>
            <person name="Park J."/>
            <person name="Patyshakuliyeva A."/>
            <person name="Wieneger R.A.B."/>
            <person name="Wosten H.A.B."/>
            <person name="Martin F."/>
            <person name="Coutinho P.M."/>
            <person name="de Vries R."/>
            <person name="Martinez A.T."/>
            <person name="Klopp C."/>
            <person name="Pontarotti P."/>
            <person name="Henrissat B."/>
            <person name="Record E."/>
        </authorList>
    </citation>
    <scope>NUCLEOTIDE SEQUENCE [LARGE SCALE GENOMIC DNA]</scope>
    <source>
        <strain evidence="4">BRFM137</strain>
    </source>
</reference>
<keyword evidence="2" id="KW-0812">Transmembrane</keyword>
<evidence type="ECO:0000313" key="5">
    <source>
        <dbReference type="Proteomes" id="UP000029665"/>
    </source>
</evidence>
<comment type="caution">
    <text evidence="4">The sequence shown here is derived from an EMBL/GenBank/DDBJ whole genome shotgun (WGS) entry which is preliminary data.</text>
</comment>
<evidence type="ECO:0000259" key="3">
    <source>
        <dbReference type="Pfam" id="PF20151"/>
    </source>
</evidence>
<proteinExistence type="predicted"/>
<feature type="transmembrane region" description="Helical" evidence="2">
    <location>
        <begin position="69"/>
        <end position="88"/>
    </location>
</feature>
<keyword evidence="2" id="KW-0472">Membrane</keyword>
<protein>
    <recommendedName>
        <fullName evidence="3">DUF6533 domain-containing protein</fullName>
    </recommendedName>
</protein>